<comment type="caution">
    <text evidence="1">The sequence shown here is derived from an EMBL/GenBank/DDBJ whole genome shotgun (WGS) entry which is preliminary data.</text>
</comment>
<organism evidence="1 2">
    <name type="scientific">Rotaria magnacalcarata</name>
    <dbReference type="NCBI Taxonomy" id="392030"/>
    <lineage>
        <taxon>Eukaryota</taxon>
        <taxon>Metazoa</taxon>
        <taxon>Spiralia</taxon>
        <taxon>Gnathifera</taxon>
        <taxon>Rotifera</taxon>
        <taxon>Eurotatoria</taxon>
        <taxon>Bdelloidea</taxon>
        <taxon>Philodinida</taxon>
        <taxon>Philodinidae</taxon>
        <taxon>Rotaria</taxon>
    </lineage>
</organism>
<evidence type="ECO:0000313" key="1">
    <source>
        <dbReference type="EMBL" id="CAF5209028.1"/>
    </source>
</evidence>
<protein>
    <submittedName>
        <fullName evidence="1">Uncharacterized protein</fullName>
    </submittedName>
</protein>
<proteinExistence type="predicted"/>
<accession>A0A8S3IWZ6</accession>
<dbReference type="Proteomes" id="UP000676336">
    <property type="component" value="Unassembled WGS sequence"/>
</dbReference>
<reference evidence="1" key="1">
    <citation type="submission" date="2021-02" db="EMBL/GenBank/DDBJ databases">
        <authorList>
            <person name="Nowell W R."/>
        </authorList>
    </citation>
    <scope>NUCLEOTIDE SEQUENCE</scope>
</reference>
<evidence type="ECO:0000313" key="2">
    <source>
        <dbReference type="Proteomes" id="UP000676336"/>
    </source>
</evidence>
<sequence length="96" mass="11426">MSRKIGNASRISGVLGPDIPDPNNDLDRDAIRYWLKFSDFYQWPHIIYFNSTDDLLIKLKTTNFQQVSANMKVYNANLRKHLFEQWRQILQRTKPL</sequence>
<dbReference type="EMBL" id="CAJOBI010338186">
    <property type="protein sequence ID" value="CAF5209028.1"/>
    <property type="molecule type" value="Genomic_DNA"/>
</dbReference>
<gene>
    <name evidence="1" type="ORF">SMN809_LOCUS77770</name>
</gene>
<name>A0A8S3IWZ6_9BILA</name>
<dbReference type="AlphaFoldDB" id="A0A8S3IWZ6"/>